<reference evidence="3 4" key="1">
    <citation type="submission" date="2022-10" db="EMBL/GenBank/DDBJ databases">
        <title>The complete genomes of actinobacterial strains from the NBC collection.</title>
        <authorList>
            <person name="Joergensen T.S."/>
            <person name="Alvarez Arevalo M."/>
            <person name="Sterndorff E.B."/>
            <person name="Faurdal D."/>
            <person name="Vuksanovic O."/>
            <person name="Mourched A.-S."/>
            <person name="Charusanti P."/>
            <person name="Shaw S."/>
            <person name="Blin K."/>
            <person name="Weber T."/>
        </authorList>
    </citation>
    <scope>NUCLEOTIDE SEQUENCE [LARGE SCALE GENOMIC DNA]</scope>
    <source>
        <strain evidence="3 4">NBC_00123</strain>
    </source>
</reference>
<evidence type="ECO:0000313" key="3">
    <source>
        <dbReference type="EMBL" id="WTR74158.1"/>
    </source>
</evidence>
<protein>
    <submittedName>
        <fullName evidence="3">NUDIX hydrolase</fullName>
    </submittedName>
</protein>
<dbReference type="SUPFAM" id="SSF55811">
    <property type="entry name" value="Nudix"/>
    <property type="match status" value="1"/>
</dbReference>
<evidence type="ECO:0000256" key="1">
    <source>
        <dbReference type="ARBA" id="ARBA00022801"/>
    </source>
</evidence>
<dbReference type="Pfam" id="PF00293">
    <property type="entry name" value="NUDIX"/>
    <property type="match status" value="1"/>
</dbReference>
<keyword evidence="1 3" id="KW-0378">Hydrolase</keyword>
<dbReference type="EMBL" id="CP108188">
    <property type="protein sequence ID" value="WTR74158.1"/>
    <property type="molecule type" value="Genomic_DNA"/>
</dbReference>
<dbReference type="PANTHER" id="PTHR11839:SF31">
    <property type="entry name" value="ADP-RIBOSE PYROPHOSPHATASE"/>
    <property type="match status" value="1"/>
</dbReference>
<name>A0ABZ1LI37_9ACTN</name>
<dbReference type="RefSeq" id="WP_327160440.1">
    <property type="nucleotide sequence ID" value="NZ_CP108062.1"/>
</dbReference>
<gene>
    <name evidence="3" type="ORF">OG814_35180</name>
</gene>
<organism evidence="3 4">
    <name type="scientific">Streptomyces zaomyceticus</name>
    <dbReference type="NCBI Taxonomy" id="68286"/>
    <lineage>
        <taxon>Bacteria</taxon>
        <taxon>Bacillati</taxon>
        <taxon>Actinomycetota</taxon>
        <taxon>Actinomycetes</taxon>
        <taxon>Kitasatosporales</taxon>
        <taxon>Streptomycetaceae</taxon>
        <taxon>Streptomyces</taxon>
    </lineage>
</organism>
<dbReference type="PROSITE" id="PS51462">
    <property type="entry name" value="NUDIX"/>
    <property type="match status" value="1"/>
</dbReference>
<keyword evidence="4" id="KW-1185">Reference proteome</keyword>
<dbReference type="PANTHER" id="PTHR11839">
    <property type="entry name" value="UDP/ADP-SUGAR PYROPHOSPHATASE"/>
    <property type="match status" value="1"/>
</dbReference>
<dbReference type="InterPro" id="IPR015797">
    <property type="entry name" value="NUDIX_hydrolase-like_dom_sf"/>
</dbReference>
<sequence length="200" mass="22050">MGARGARPDGAFDVLASRRAYTSPYMRLREDDVRFPDGSLGVWTVMERSDFALVVPEVEPGRLAMVNLYRHPVGRRFWEFPQGAAARPGVSPRETAAEELREEAGLTADAWQPLGELHEAYGYATGVCHVFLARSLTAVGQRPEPGEGDIRPGVFDTEEIWRMHDTGDLTDAVTVAALGLYERARRGGTDPHRGRQDGTV</sequence>
<evidence type="ECO:0000313" key="4">
    <source>
        <dbReference type="Proteomes" id="UP001622594"/>
    </source>
</evidence>
<dbReference type="InterPro" id="IPR000086">
    <property type="entry name" value="NUDIX_hydrolase_dom"/>
</dbReference>
<dbReference type="CDD" id="cd24161">
    <property type="entry name" value="NUDIX_ADPRase_Ndx2"/>
    <property type="match status" value="1"/>
</dbReference>
<dbReference type="GO" id="GO:0016787">
    <property type="term" value="F:hydrolase activity"/>
    <property type="evidence" value="ECO:0007669"/>
    <property type="project" value="UniProtKB-KW"/>
</dbReference>
<dbReference type="Gene3D" id="3.90.79.10">
    <property type="entry name" value="Nucleoside Triphosphate Pyrophosphohydrolase"/>
    <property type="match status" value="1"/>
</dbReference>
<accession>A0ABZ1LI37</accession>
<proteinExistence type="predicted"/>
<dbReference type="Proteomes" id="UP001622594">
    <property type="component" value="Chromosome"/>
</dbReference>
<evidence type="ECO:0000259" key="2">
    <source>
        <dbReference type="PROSITE" id="PS51462"/>
    </source>
</evidence>
<feature type="domain" description="Nudix hydrolase" evidence="2">
    <location>
        <begin position="46"/>
        <end position="177"/>
    </location>
</feature>